<dbReference type="InterPro" id="IPR029058">
    <property type="entry name" value="AB_hydrolase_fold"/>
</dbReference>
<dbReference type="AlphaFoldDB" id="A0A6C1B652"/>
<accession>A0A6C1B652</accession>
<dbReference type="InterPro" id="IPR000073">
    <property type="entry name" value="AB_hydrolase_1"/>
</dbReference>
<protein>
    <submittedName>
        <fullName evidence="2">Alpha/beta fold hydrolase</fullName>
    </submittedName>
</protein>
<dbReference type="KEGG" id="azq:G3580_17040"/>
<dbReference type="Pfam" id="PF00561">
    <property type="entry name" value="Abhydrolase_1"/>
    <property type="match status" value="1"/>
</dbReference>
<name>A0A6C1B652_9RHOO</name>
<evidence type="ECO:0000259" key="1">
    <source>
        <dbReference type="Pfam" id="PF00561"/>
    </source>
</evidence>
<sequence>MTALHTDILGTGEPIVFIHGSFATTSTWRKMVDTLARDHQCILFKLPGHGTAPAPDDYDAPTIDTELDRIDAAVRDITDRPVHLVGHSYGGMVALAMALRGTLPVRRLTLFEPVAVWVLDAAGDADMAARVTAFVDRYRQDAAAGVTHACGQVLDFWGAPAASRRCRRRSRTPWRA</sequence>
<dbReference type="EMBL" id="CP048836">
    <property type="protein sequence ID" value="QID19171.1"/>
    <property type="molecule type" value="Genomic_DNA"/>
</dbReference>
<dbReference type="RefSeq" id="WP_173767518.1">
    <property type="nucleotide sequence ID" value="NZ_CP048836.1"/>
</dbReference>
<evidence type="ECO:0000313" key="2">
    <source>
        <dbReference type="EMBL" id="QID19171.1"/>
    </source>
</evidence>
<reference evidence="2 3" key="1">
    <citation type="submission" date="2020-02" db="EMBL/GenBank/DDBJ databases">
        <title>Nitrogenibacter mangrovi gen. nov., sp. nov. isolated from mangrove sediment, a denitrifying betaproteobacterium.</title>
        <authorList>
            <person name="Liao H."/>
            <person name="Tian Y."/>
        </authorList>
    </citation>
    <scope>NUCLEOTIDE SEQUENCE [LARGE SCALE GENOMIC DNA]</scope>
    <source>
        <strain evidence="2 3">M9-3-2</strain>
    </source>
</reference>
<dbReference type="Proteomes" id="UP000501991">
    <property type="component" value="Chromosome"/>
</dbReference>
<dbReference type="SUPFAM" id="SSF53474">
    <property type="entry name" value="alpha/beta-Hydrolases"/>
    <property type="match status" value="1"/>
</dbReference>
<feature type="domain" description="AB hydrolase-1" evidence="1">
    <location>
        <begin position="14"/>
        <end position="138"/>
    </location>
</feature>
<proteinExistence type="predicted"/>
<organism evidence="2 3">
    <name type="scientific">Nitrogeniibacter mangrovi</name>
    <dbReference type="NCBI Taxonomy" id="2016596"/>
    <lineage>
        <taxon>Bacteria</taxon>
        <taxon>Pseudomonadati</taxon>
        <taxon>Pseudomonadota</taxon>
        <taxon>Betaproteobacteria</taxon>
        <taxon>Rhodocyclales</taxon>
        <taxon>Zoogloeaceae</taxon>
        <taxon>Nitrogeniibacter</taxon>
    </lineage>
</organism>
<dbReference type="InterPro" id="IPR050266">
    <property type="entry name" value="AB_hydrolase_sf"/>
</dbReference>
<keyword evidence="3" id="KW-1185">Reference proteome</keyword>
<gene>
    <name evidence="2" type="ORF">G3580_17040</name>
</gene>
<dbReference type="PANTHER" id="PTHR43798">
    <property type="entry name" value="MONOACYLGLYCEROL LIPASE"/>
    <property type="match status" value="1"/>
</dbReference>
<keyword evidence="2" id="KW-0378">Hydrolase</keyword>
<evidence type="ECO:0000313" key="3">
    <source>
        <dbReference type="Proteomes" id="UP000501991"/>
    </source>
</evidence>
<dbReference type="Gene3D" id="3.40.50.1820">
    <property type="entry name" value="alpha/beta hydrolase"/>
    <property type="match status" value="1"/>
</dbReference>
<dbReference type="GO" id="GO:0016787">
    <property type="term" value="F:hydrolase activity"/>
    <property type="evidence" value="ECO:0007669"/>
    <property type="project" value="UniProtKB-KW"/>
</dbReference>